<dbReference type="Pfam" id="PF01323">
    <property type="entry name" value="DSBA"/>
    <property type="match status" value="1"/>
</dbReference>
<evidence type="ECO:0000256" key="4">
    <source>
        <dbReference type="ARBA" id="ARBA00022764"/>
    </source>
</evidence>
<comment type="subcellular location">
    <subcellularLocation>
        <location evidence="1 7">Periplasm</location>
    </subcellularLocation>
</comment>
<dbReference type="InterPro" id="IPR036249">
    <property type="entry name" value="Thioredoxin-like_sf"/>
</dbReference>
<dbReference type="InterPro" id="IPR001853">
    <property type="entry name" value="DSBA-like_thioredoxin_dom"/>
</dbReference>
<dbReference type="Gene3D" id="3.40.30.10">
    <property type="entry name" value="Glutaredoxin"/>
    <property type="match status" value="1"/>
</dbReference>
<evidence type="ECO:0000256" key="7">
    <source>
        <dbReference type="PIRNR" id="PIRNR001488"/>
    </source>
</evidence>
<protein>
    <recommendedName>
        <fullName evidence="7">Thiol:disulfide interchange protein</fullName>
    </recommendedName>
</protein>
<feature type="domain" description="Thioredoxin" evidence="10">
    <location>
        <begin position="10"/>
        <end position="142"/>
    </location>
</feature>
<feature type="chain" id="PRO_5020664830" description="Thiol:disulfide interchange protein" evidence="9">
    <location>
        <begin position="25"/>
        <end position="220"/>
    </location>
</feature>
<evidence type="ECO:0000256" key="1">
    <source>
        <dbReference type="ARBA" id="ARBA00004418"/>
    </source>
</evidence>
<dbReference type="PANTHER" id="PTHR35891">
    <property type="entry name" value="THIOL:DISULFIDE INTERCHANGE PROTEIN DSBA"/>
    <property type="match status" value="1"/>
</dbReference>
<dbReference type="PIRSF" id="PIRSF001488">
    <property type="entry name" value="Tdi_protein"/>
    <property type="match status" value="1"/>
</dbReference>
<gene>
    <name evidence="11" type="ORF">EV671_1001109</name>
</gene>
<sequence length="220" mass="23488">MRRRDATAALAAAGLLPLATAARAQGGPVEGRQYARLPQALPGTPGKIEVVEFFFYRCPHCYAFDPLLEAWVHKLPADVSFRRVPVGGQKILQLHQRMFYALQAMNALTPQVHGGIFNAIHRGGMGLEDEAAVTALVSQLGVDAARFKATFHAFGIEPKIAQGTRLAEACGVESVPALVVGGRWRTSPSMAGTPGQNEQTDGQQALAVADYLISLSRGKG</sequence>
<keyword evidence="6" id="KW-0676">Redox-active center</keyword>
<feature type="disulfide bond" description="Redox-active" evidence="8">
    <location>
        <begin position="58"/>
        <end position="61"/>
    </location>
</feature>
<dbReference type="AlphaFoldDB" id="A0A4R3VKI2"/>
<evidence type="ECO:0000256" key="5">
    <source>
        <dbReference type="ARBA" id="ARBA00023157"/>
    </source>
</evidence>
<evidence type="ECO:0000256" key="9">
    <source>
        <dbReference type="SAM" id="SignalP"/>
    </source>
</evidence>
<proteinExistence type="inferred from homology"/>
<evidence type="ECO:0000256" key="3">
    <source>
        <dbReference type="ARBA" id="ARBA00022729"/>
    </source>
</evidence>
<dbReference type="Proteomes" id="UP000295110">
    <property type="component" value="Unassembled WGS sequence"/>
</dbReference>
<keyword evidence="12" id="KW-1185">Reference proteome</keyword>
<dbReference type="InterPro" id="IPR023205">
    <property type="entry name" value="DsbA/DsbL"/>
</dbReference>
<dbReference type="OrthoDB" id="9784896at2"/>
<dbReference type="GO" id="GO:0042597">
    <property type="term" value="C:periplasmic space"/>
    <property type="evidence" value="ECO:0007669"/>
    <property type="project" value="UniProtKB-SubCell"/>
</dbReference>
<evidence type="ECO:0000256" key="2">
    <source>
        <dbReference type="ARBA" id="ARBA00005791"/>
    </source>
</evidence>
<comment type="similarity">
    <text evidence="2">Belongs to the thioredoxin family. DsbA subfamily.</text>
</comment>
<comment type="caution">
    <text evidence="11">The sequence shown here is derived from an EMBL/GenBank/DDBJ whole genome shotgun (WGS) entry which is preliminary data.</text>
</comment>
<evidence type="ECO:0000256" key="8">
    <source>
        <dbReference type="PIRSR" id="PIRSR001488-1"/>
    </source>
</evidence>
<evidence type="ECO:0000313" key="12">
    <source>
        <dbReference type="Proteomes" id="UP000295110"/>
    </source>
</evidence>
<evidence type="ECO:0000259" key="10">
    <source>
        <dbReference type="PROSITE" id="PS51352"/>
    </source>
</evidence>
<dbReference type="InterPro" id="IPR013766">
    <property type="entry name" value="Thioredoxin_domain"/>
</dbReference>
<dbReference type="CDD" id="cd03019">
    <property type="entry name" value="DsbA_DsbA"/>
    <property type="match status" value="1"/>
</dbReference>
<dbReference type="GO" id="GO:0016491">
    <property type="term" value="F:oxidoreductase activity"/>
    <property type="evidence" value="ECO:0007669"/>
    <property type="project" value="InterPro"/>
</dbReference>
<dbReference type="InterPro" id="IPR050824">
    <property type="entry name" value="Thiol_disulfide_DsbA"/>
</dbReference>
<keyword evidence="4 7" id="KW-0574">Periplasm</keyword>
<keyword evidence="5 7" id="KW-1015">Disulfide bond</keyword>
<organism evidence="11 12">
    <name type="scientific">Roseateles saccharophilus</name>
    <name type="common">Pseudomonas saccharophila</name>
    <dbReference type="NCBI Taxonomy" id="304"/>
    <lineage>
        <taxon>Bacteria</taxon>
        <taxon>Pseudomonadati</taxon>
        <taxon>Pseudomonadota</taxon>
        <taxon>Betaproteobacteria</taxon>
        <taxon>Burkholderiales</taxon>
        <taxon>Sphaerotilaceae</taxon>
        <taxon>Roseateles</taxon>
    </lineage>
</organism>
<keyword evidence="3 9" id="KW-0732">Signal</keyword>
<dbReference type="PANTHER" id="PTHR35891:SF3">
    <property type="entry name" value="THIOL:DISULFIDE INTERCHANGE PROTEIN DSBL"/>
    <property type="match status" value="1"/>
</dbReference>
<name>A0A4R3VKI2_ROSSA</name>
<dbReference type="PROSITE" id="PS51352">
    <property type="entry name" value="THIOREDOXIN_2"/>
    <property type="match status" value="1"/>
</dbReference>
<dbReference type="SUPFAM" id="SSF52833">
    <property type="entry name" value="Thioredoxin-like"/>
    <property type="match status" value="1"/>
</dbReference>
<dbReference type="EMBL" id="SMBU01000001">
    <property type="protein sequence ID" value="TCV04354.1"/>
    <property type="molecule type" value="Genomic_DNA"/>
</dbReference>
<dbReference type="RefSeq" id="WP_132569072.1">
    <property type="nucleotide sequence ID" value="NZ_CBCSGL010000007.1"/>
</dbReference>
<reference evidence="11 12" key="1">
    <citation type="submission" date="2019-03" db="EMBL/GenBank/DDBJ databases">
        <title>Genomic Encyclopedia of Type Strains, Phase IV (KMG-IV): sequencing the most valuable type-strain genomes for metagenomic binning, comparative biology and taxonomic classification.</title>
        <authorList>
            <person name="Goeker M."/>
        </authorList>
    </citation>
    <scope>NUCLEOTIDE SEQUENCE [LARGE SCALE GENOMIC DNA]</scope>
    <source>
        <strain evidence="11 12">DSM 654</strain>
    </source>
</reference>
<evidence type="ECO:0000256" key="6">
    <source>
        <dbReference type="ARBA" id="ARBA00023284"/>
    </source>
</evidence>
<evidence type="ECO:0000313" key="11">
    <source>
        <dbReference type="EMBL" id="TCV04354.1"/>
    </source>
</evidence>
<feature type="signal peptide" evidence="9">
    <location>
        <begin position="1"/>
        <end position="24"/>
    </location>
</feature>
<accession>A0A4R3VKI2</accession>